<keyword evidence="2" id="KW-1185">Reference proteome</keyword>
<dbReference type="Proteomes" id="UP001367676">
    <property type="component" value="Unassembled WGS sequence"/>
</dbReference>
<proteinExistence type="predicted"/>
<gene>
    <name evidence="1" type="ORF">V9T40_014849</name>
</gene>
<sequence length="144" mass="16446">MPRDVFYAPRISRPPFYRSNSDATCTARFKVTVGRETAQLHLEPNSSTFRHRGANFRTNFRPLIIISFSTAIKISNHAIGSIKQSGTPLLEMEPNQRHFTVHIRQGRRQLSTTKKCERVEPRRCREEKFLNAAMLAVAKSAAMS</sequence>
<organism evidence="1 2">
    <name type="scientific">Parthenolecanium corni</name>
    <dbReference type="NCBI Taxonomy" id="536013"/>
    <lineage>
        <taxon>Eukaryota</taxon>
        <taxon>Metazoa</taxon>
        <taxon>Ecdysozoa</taxon>
        <taxon>Arthropoda</taxon>
        <taxon>Hexapoda</taxon>
        <taxon>Insecta</taxon>
        <taxon>Pterygota</taxon>
        <taxon>Neoptera</taxon>
        <taxon>Paraneoptera</taxon>
        <taxon>Hemiptera</taxon>
        <taxon>Sternorrhyncha</taxon>
        <taxon>Coccoidea</taxon>
        <taxon>Coccidae</taxon>
        <taxon>Parthenolecanium</taxon>
    </lineage>
</organism>
<reference evidence="1 2" key="1">
    <citation type="submission" date="2024-03" db="EMBL/GenBank/DDBJ databases">
        <title>Adaptation during the transition from Ophiocordyceps entomopathogen to insect associate is accompanied by gene loss and intensified selection.</title>
        <authorList>
            <person name="Ward C.M."/>
            <person name="Onetto C.A."/>
            <person name="Borneman A.R."/>
        </authorList>
    </citation>
    <scope>NUCLEOTIDE SEQUENCE [LARGE SCALE GENOMIC DNA]</scope>
    <source>
        <strain evidence="1">AWRI1</strain>
        <tissue evidence="1">Single Adult Female</tissue>
    </source>
</reference>
<comment type="caution">
    <text evidence="1">The sequence shown here is derived from an EMBL/GenBank/DDBJ whole genome shotgun (WGS) entry which is preliminary data.</text>
</comment>
<evidence type="ECO:0000313" key="2">
    <source>
        <dbReference type="Proteomes" id="UP001367676"/>
    </source>
</evidence>
<accession>A0AAN9TFX2</accession>
<name>A0AAN9TFX2_9HEMI</name>
<evidence type="ECO:0000313" key="1">
    <source>
        <dbReference type="EMBL" id="KAK7571245.1"/>
    </source>
</evidence>
<dbReference type="EMBL" id="JBBCAQ010000041">
    <property type="protein sequence ID" value="KAK7571245.1"/>
    <property type="molecule type" value="Genomic_DNA"/>
</dbReference>
<dbReference type="AlphaFoldDB" id="A0AAN9TFX2"/>
<protein>
    <submittedName>
        <fullName evidence="1">Uncharacterized protein</fullName>
    </submittedName>
</protein>